<feature type="non-terminal residue" evidence="2">
    <location>
        <position position="79"/>
    </location>
</feature>
<evidence type="ECO:0000256" key="1">
    <source>
        <dbReference type="SAM" id="MobiDB-lite"/>
    </source>
</evidence>
<protein>
    <submittedName>
        <fullName evidence="2">Uncharacterized protein</fullName>
    </submittedName>
</protein>
<gene>
    <name evidence="2" type="primary">ORF218703</name>
</gene>
<proteinExistence type="predicted"/>
<feature type="non-terminal residue" evidence="2">
    <location>
        <position position="1"/>
    </location>
</feature>
<accession>A0A0B7BZS6</accession>
<feature type="region of interest" description="Disordered" evidence="1">
    <location>
        <begin position="1"/>
        <end position="31"/>
    </location>
</feature>
<sequence length="79" mass="9031">NYPIHQNRSINFESDADQTLETSRNMSDNGITISRMVSQTETTNKQSKRALFTNAKKVNQGRILLQKLLEVLLPDINLQ</sequence>
<evidence type="ECO:0000313" key="2">
    <source>
        <dbReference type="EMBL" id="CEK98433.1"/>
    </source>
</evidence>
<dbReference type="AlphaFoldDB" id="A0A0B7BZS6"/>
<organism evidence="2">
    <name type="scientific">Arion vulgaris</name>
    <dbReference type="NCBI Taxonomy" id="1028688"/>
    <lineage>
        <taxon>Eukaryota</taxon>
        <taxon>Metazoa</taxon>
        <taxon>Spiralia</taxon>
        <taxon>Lophotrochozoa</taxon>
        <taxon>Mollusca</taxon>
        <taxon>Gastropoda</taxon>
        <taxon>Heterobranchia</taxon>
        <taxon>Euthyneura</taxon>
        <taxon>Panpulmonata</taxon>
        <taxon>Eupulmonata</taxon>
        <taxon>Stylommatophora</taxon>
        <taxon>Helicina</taxon>
        <taxon>Arionoidea</taxon>
        <taxon>Arionidae</taxon>
        <taxon>Arion</taxon>
    </lineage>
</organism>
<dbReference type="EMBL" id="HACG01051562">
    <property type="protein sequence ID" value="CEK98433.1"/>
    <property type="molecule type" value="Transcribed_RNA"/>
</dbReference>
<reference evidence="2" key="1">
    <citation type="submission" date="2014-12" db="EMBL/GenBank/DDBJ databases">
        <title>Insight into the proteome of Arion vulgaris.</title>
        <authorList>
            <person name="Aradska J."/>
            <person name="Bulat T."/>
            <person name="Smidak R."/>
            <person name="Sarate P."/>
            <person name="Gangsoo J."/>
            <person name="Sialana F."/>
            <person name="Bilban M."/>
            <person name="Lubec G."/>
        </authorList>
    </citation>
    <scope>NUCLEOTIDE SEQUENCE</scope>
    <source>
        <tissue evidence="2">Skin</tissue>
    </source>
</reference>
<name>A0A0B7BZS6_9EUPU</name>